<sequence>MNVQHNFSAYFKGISFRRYLLMLAGNLLIGVGISIFKLSGLGNDPFSGMTMALSDFLHIPYAHFWLLLNIVLFAIEFFAGRSFVGIGTIINACLLGYVSSFFYEVWLQMGLLPVEFWQQLVIVCIGVLVSSMGVSFYQTSNIGISPYDSLSLIINRRLPRVPYFWCRMSTDVLCAAICYAAGGIVSLGTLISAFGLAPLIHLSNKLVAVPLLAQKQTGAAEAAE</sequence>
<feature type="transmembrane region" description="Helical" evidence="1">
    <location>
        <begin position="20"/>
        <end position="39"/>
    </location>
</feature>
<keyword evidence="3" id="KW-1185">Reference proteome</keyword>
<gene>
    <name evidence="2" type="ORF">DPQ25_03590</name>
</gene>
<dbReference type="AlphaFoldDB" id="A0A328UHY1"/>
<feature type="transmembrane region" description="Helical" evidence="1">
    <location>
        <begin position="116"/>
        <end position="137"/>
    </location>
</feature>
<dbReference type="PANTHER" id="PTHR40078:SF1">
    <property type="entry name" value="INTEGRAL MEMBRANE PROTEIN"/>
    <property type="match status" value="1"/>
</dbReference>
<feature type="transmembrane region" description="Helical" evidence="1">
    <location>
        <begin position="172"/>
        <end position="197"/>
    </location>
</feature>
<evidence type="ECO:0000313" key="2">
    <source>
        <dbReference type="EMBL" id="RAQ30839.1"/>
    </source>
</evidence>
<comment type="caution">
    <text evidence="2">The sequence shown here is derived from an EMBL/GenBank/DDBJ whole genome shotgun (WGS) entry which is preliminary data.</text>
</comment>
<keyword evidence="1" id="KW-1133">Transmembrane helix</keyword>
<dbReference type="Pfam" id="PF19700">
    <property type="entry name" value="DUF6198"/>
    <property type="match status" value="1"/>
</dbReference>
<accession>A0A328UHY1</accession>
<proteinExistence type="predicted"/>
<evidence type="ECO:0000256" key="1">
    <source>
        <dbReference type="SAM" id="Phobius"/>
    </source>
</evidence>
<keyword evidence="1" id="KW-0472">Membrane</keyword>
<feature type="transmembrane region" description="Helical" evidence="1">
    <location>
        <begin position="59"/>
        <end position="79"/>
    </location>
</feature>
<dbReference type="InterPro" id="IPR038750">
    <property type="entry name" value="YczE/YyaS-like"/>
</dbReference>
<evidence type="ECO:0000313" key="3">
    <source>
        <dbReference type="Proteomes" id="UP000249377"/>
    </source>
</evidence>
<reference evidence="2 3" key="1">
    <citation type="submission" date="2018-06" db="EMBL/GenBank/DDBJ databases">
        <title>Noncontiguous genome sequence of Ruminococcaceae bacterium ASD2818.</title>
        <authorList>
            <person name="Chaplin A.V."/>
            <person name="Sokolova S.R."/>
            <person name="Kochetkova T.O."/>
            <person name="Goltsov A.Y."/>
            <person name="Trofimov D.Y."/>
            <person name="Efimov B.A."/>
        </authorList>
    </citation>
    <scope>NUCLEOTIDE SEQUENCE [LARGE SCALE GENOMIC DNA]</scope>
    <source>
        <strain evidence="2 3">ASD2818</strain>
    </source>
</reference>
<dbReference type="Proteomes" id="UP000249377">
    <property type="component" value="Unassembled WGS sequence"/>
</dbReference>
<feature type="transmembrane region" description="Helical" evidence="1">
    <location>
        <begin position="86"/>
        <end position="104"/>
    </location>
</feature>
<dbReference type="EMBL" id="QLYR01000001">
    <property type="protein sequence ID" value="RAQ30839.1"/>
    <property type="molecule type" value="Genomic_DNA"/>
</dbReference>
<keyword evidence="1" id="KW-0812">Transmembrane</keyword>
<dbReference type="PANTHER" id="PTHR40078">
    <property type="entry name" value="INTEGRAL MEMBRANE PROTEIN-RELATED"/>
    <property type="match status" value="1"/>
</dbReference>
<evidence type="ECO:0008006" key="4">
    <source>
        <dbReference type="Google" id="ProtNLM"/>
    </source>
</evidence>
<protein>
    <recommendedName>
        <fullName evidence="4">YitT family protein</fullName>
    </recommendedName>
</protein>
<name>A0A328UHY1_9FIRM</name>
<organism evidence="2 3">
    <name type="scientific">Hydrogeniiclostridium mannosilyticum</name>
    <dbReference type="NCBI Taxonomy" id="2764322"/>
    <lineage>
        <taxon>Bacteria</taxon>
        <taxon>Bacillati</taxon>
        <taxon>Bacillota</taxon>
        <taxon>Clostridia</taxon>
        <taxon>Eubacteriales</taxon>
        <taxon>Acutalibacteraceae</taxon>
        <taxon>Hydrogeniiclostridium</taxon>
    </lineage>
</organism>